<organism evidence="3 4">
    <name type="scientific">Thermogemmatispora tikiterensis</name>
    <dbReference type="NCBI Taxonomy" id="1825093"/>
    <lineage>
        <taxon>Bacteria</taxon>
        <taxon>Bacillati</taxon>
        <taxon>Chloroflexota</taxon>
        <taxon>Ktedonobacteria</taxon>
        <taxon>Thermogemmatisporales</taxon>
        <taxon>Thermogemmatisporaceae</taxon>
        <taxon>Thermogemmatispora</taxon>
    </lineage>
</organism>
<dbReference type="PIRSF" id="PIRSF004555">
    <property type="entry name" value="UCP004555"/>
    <property type="match status" value="1"/>
</dbReference>
<dbReference type="Proteomes" id="UP000248706">
    <property type="component" value="Unassembled WGS sequence"/>
</dbReference>
<accession>A0A328VSH5</accession>
<keyword evidence="2" id="KW-0963">Cytoplasm</keyword>
<dbReference type="InterPro" id="IPR004401">
    <property type="entry name" value="YbaB/EbfC"/>
</dbReference>
<dbReference type="PANTHER" id="PTHR33449">
    <property type="entry name" value="NUCLEOID-ASSOCIATED PROTEIN YBAB"/>
    <property type="match status" value="1"/>
</dbReference>
<comment type="caution">
    <text evidence="3">The sequence shown here is derived from an EMBL/GenBank/DDBJ whole genome shotgun (WGS) entry which is preliminary data.</text>
</comment>
<dbReference type="SUPFAM" id="SSF82607">
    <property type="entry name" value="YbaB-like"/>
    <property type="match status" value="1"/>
</dbReference>
<dbReference type="Gene3D" id="3.30.1310.10">
    <property type="entry name" value="Nucleoid-associated protein YbaB-like domain"/>
    <property type="match status" value="1"/>
</dbReference>
<dbReference type="PANTHER" id="PTHR33449:SF1">
    <property type="entry name" value="NUCLEOID-ASSOCIATED PROTEIN YBAB"/>
    <property type="match status" value="1"/>
</dbReference>
<dbReference type="NCBIfam" id="TIGR00103">
    <property type="entry name" value="DNA_YbaB_EbfC"/>
    <property type="match status" value="1"/>
</dbReference>
<dbReference type="GO" id="GO:0005829">
    <property type="term" value="C:cytosol"/>
    <property type="evidence" value="ECO:0007669"/>
    <property type="project" value="TreeGrafter"/>
</dbReference>
<evidence type="ECO:0000256" key="1">
    <source>
        <dbReference type="ARBA" id="ARBA00023125"/>
    </source>
</evidence>
<dbReference type="RefSeq" id="WP_112433303.1">
    <property type="nucleotide sequence ID" value="NZ_MCIF01000002.1"/>
</dbReference>
<reference evidence="3 4" key="1">
    <citation type="submission" date="2016-08" db="EMBL/GenBank/DDBJ databases">
        <title>Analysis of Carbohydrate Active Enzymes in Thermogemmatispora T81 Reveals Carbohydrate Degradation Ability.</title>
        <authorList>
            <person name="Tomazini A."/>
            <person name="Lal S."/>
            <person name="Stott M."/>
            <person name="Henrissat B."/>
            <person name="Polikarpov I."/>
            <person name="Sparling R."/>
            <person name="Levin D.B."/>
        </authorList>
    </citation>
    <scope>NUCLEOTIDE SEQUENCE [LARGE SCALE GENOMIC DNA]</scope>
    <source>
        <strain evidence="3 4">T81</strain>
    </source>
</reference>
<dbReference type="EMBL" id="MCIF01000002">
    <property type="protein sequence ID" value="RAQ98214.1"/>
    <property type="molecule type" value="Genomic_DNA"/>
</dbReference>
<evidence type="ECO:0000313" key="3">
    <source>
        <dbReference type="EMBL" id="RAQ98214.1"/>
    </source>
</evidence>
<comment type="similarity">
    <text evidence="2">Belongs to the YbaB/EbfC family.</text>
</comment>
<gene>
    <name evidence="3" type="ORF">A4R35_21915</name>
</gene>
<evidence type="ECO:0000313" key="4">
    <source>
        <dbReference type="Proteomes" id="UP000248706"/>
    </source>
</evidence>
<dbReference type="Pfam" id="PF02575">
    <property type="entry name" value="YbaB_DNA_bd"/>
    <property type="match status" value="1"/>
</dbReference>
<sequence>MNMREIMKAQQRLQKLQEELEQSQFSGSAGGGAVTITMKGNYEITAIKIDPEAVNPEDIGELETMLLAAAKDAFSKVAEAQQKMLTTITGGLKIPGLF</sequence>
<dbReference type="GO" id="GO:0003677">
    <property type="term" value="F:DNA binding"/>
    <property type="evidence" value="ECO:0007669"/>
    <property type="project" value="UniProtKB-UniRule"/>
</dbReference>
<name>A0A328VSH5_9CHLR</name>
<protein>
    <recommendedName>
        <fullName evidence="2">Nucleoid-associated protein A4R35_21915</fullName>
    </recommendedName>
</protein>
<dbReference type="HAMAP" id="MF_00274">
    <property type="entry name" value="DNA_YbaB_EbfC"/>
    <property type="match status" value="1"/>
</dbReference>
<proteinExistence type="inferred from homology"/>
<comment type="subunit">
    <text evidence="2">Homodimer.</text>
</comment>
<comment type="subcellular location">
    <subcellularLocation>
        <location evidence="2">Cytoplasm</location>
        <location evidence="2">Nucleoid</location>
    </subcellularLocation>
</comment>
<dbReference type="GO" id="GO:0043590">
    <property type="term" value="C:bacterial nucleoid"/>
    <property type="evidence" value="ECO:0007669"/>
    <property type="project" value="UniProtKB-UniRule"/>
</dbReference>
<comment type="function">
    <text evidence="2">Binds to DNA and alters its conformation. May be involved in regulation of gene expression, nucleoid organization and DNA protection.</text>
</comment>
<dbReference type="AlphaFoldDB" id="A0A328VSH5"/>
<dbReference type="InterPro" id="IPR036894">
    <property type="entry name" value="YbaB-like_sf"/>
</dbReference>
<dbReference type="OrthoDB" id="164627at2"/>
<evidence type="ECO:0000256" key="2">
    <source>
        <dbReference type="HAMAP-Rule" id="MF_00274"/>
    </source>
</evidence>
<keyword evidence="1 2" id="KW-0238">DNA-binding</keyword>
<keyword evidence="4" id="KW-1185">Reference proteome</keyword>